<dbReference type="RefSeq" id="WP_081090935.1">
    <property type="nucleotide sequence ID" value="NZ_KQ956814.1"/>
</dbReference>
<keyword evidence="1" id="KW-0732">Signal</keyword>
<dbReference type="AlphaFoldDB" id="A0A133NPZ3"/>
<dbReference type="OrthoDB" id="3243332at2"/>
<comment type="caution">
    <text evidence="2">The sequence shown here is derived from an EMBL/GenBank/DDBJ whole genome shotgun (WGS) entry which is preliminary data.</text>
</comment>
<evidence type="ECO:0000313" key="2">
    <source>
        <dbReference type="EMBL" id="KXA18336.1"/>
    </source>
</evidence>
<evidence type="ECO:0008006" key="4">
    <source>
        <dbReference type="Google" id="ProtNLM"/>
    </source>
</evidence>
<reference evidence="2 3" key="1">
    <citation type="submission" date="2016-01" db="EMBL/GenBank/DDBJ databases">
        <authorList>
            <person name="Oliw E.H."/>
        </authorList>
    </citation>
    <scope>NUCLEOTIDE SEQUENCE [LARGE SCALE GENOMIC DNA]</scope>
    <source>
        <strain evidence="2 3">GED7760B</strain>
    </source>
</reference>
<organism evidence="2 3">
    <name type="scientific">Gardnerella vaginalis</name>
    <dbReference type="NCBI Taxonomy" id="2702"/>
    <lineage>
        <taxon>Bacteria</taxon>
        <taxon>Bacillati</taxon>
        <taxon>Actinomycetota</taxon>
        <taxon>Actinomycetes</taxon>
        <taxon>Bifidobacteriales</taxon>
        <taxon>Bifidobacteriaceae</taxon>
        <taxon>Gardnerella</taxon>
    </lineage>
</organism>
<dbReference type="PROSITE" id="PS51257">
    <property type="entry name" value="PROKAR_LIPOPROTEIN"/>
    <property type="match status" value="1"/>
</dbReference>
<name>A0A133NPZ3_GARVA</name>
<proteinExistence type="predicted"/>
<feature type="chain" id="PRO_5038718653" description="Lipoprotein" evidence="1">
    <location>
        <begin position="23"/>
        <end position="298"/>
    </location>
</feature>
<sequence length="298" mass="33033">MRGKKYFLTAAMLIATTLIFSACSGSRQFNNTAVHSAKNNNACYKVLQSAKTNQKIVDKKGKTATSKDLQNAAHSWKNVATQCNSRFAQGVVFSAQNTWKLVNLRQSAESSANAIKIANQMESNVYKKLYDFSNNTKDLHLYWNHDPLAKAALEQDKLAFMLQTLAAKDVDNVSLRQSDITATIANTLMHFASNGKDLRQKVYEIPQKNLDSGVAKDEASEKDLPIVAIAYMDCARGELDALNQVIFPADKNGNVDHNQIFSKTNQDFIDILADIAISHIISAYSYGYPSDSSTIFEQ</sequence>
<dbReference type="EMBL" id="LRQA01000033">
    <property type="protein sequence ID" value="KXA18336.1"/>
    <property type="molecule type" value="Genomic_DNA"/>
</dbReference>
<feature type="signal peptide" evidence="1">
    <location>
        <begin position="1"/>
        <end position="22"/>
    </location>
</feature>
<gene>
    <name evidence="2" type="ORF">HMPREF3216_00624</name>
</gene>
<dbReference type="Proteomes" id="UP000070558">
    <property type="component" value="Unassembled WGS sequence"/>
</dbReference>
<protein>
    <recommendedName>
        <fullName evidence="4">Lipoprotein</fullName>
    </recommendedName>
</protein>
<evidence type="ECO:0000313" key="3">
    <source>
        <dbReference type="Proteomes" id="UP000070558"/>
    </source>
</evidence>
<accession>A0A133NPZ3</accession>
<evidence type="ECO:0000256" key="1">
    <source>
        <dbReference type="SAM" id="SignalP"/>
    </source>
</evidence>
<dbReference type="PATRIC" id="fig|2702.99.peg.613"/>